<gene>
    <name evidence="9" type="ORF">NP233_g8353</name>
</gene>
<reference evidence="9" key="1">
    <citation type="submission" date="2022-07" db="EMBL/GenBank/DDBJ databases">
        <title>Genome Sequence of Leucocoprinus birnbaumii.</title>
        <authorList>
            <person name="Buettner E."/>
        </authorList>
    </citation>
    <scope>NUCLEOTIDE SEQUENCE</scope>
    <source>
        <strain evidence="9">VT141</strain>
    </source>
</reference>
<dbReference type="InterPro" id="IPR035952">
    <property type="entry name" value="Rhomboid-like_sf"/>
</dbReference>
<evidence type="ECO:0000256" key="2">
    <source>
        <dbReference type="ARBA" id="ARBA00009045"/>
    </source>
</evidence>
<comment type="subcellular location">
    <subcellularLocation>
        <location evidence="1">Membrane</location>
        <topology evidence="1">Multi-pass membrane protein</topology>
    </subcellularLocation>
</comment>
<dbReference type="SMART" id="SM01160">
    <property type="entry name" value="DUF1751"/>
    <property type="match status" value="1"/>
</dbReference>
<protein>
    <recommendedName>
        <fullName evidence="8">Peptidase S54 rhomboid domain-containing protein</fullName>
    </recommendedName>
</protein>
<feature type="transmembrane region" description="Helical" evidence="7">
    <location>
        <begin position="72"/>
        <end position="91"/>
    </location>
</feature>
<dbReference type="GO" id="GO:0006465">
    <property type="term" value="P:signal peptide processing"/>
    <property type="evidence" value="ECO:0007669"/>
    <property type="project" value="TreeGrafter"/>
</dbReference>
<accession>A0AAD5YTX7</accession>
<dbReference type="Proteomes" id="UP001213000">
    <property type="component" value="Unassembled WGS sequence"/>
</dbReference>
<evidence type="ECO:0000259" key="8">
    <source>
        <dbReference type="Pfam" id="PF01694"/>
    </source>
</evidence>
<feature type="transmembrane region" description="Helical" evidence="7">
    <location>
        <begin position="216"/>
        <end position="237"/>
    </location>
</feature>
<dbReference type="SUPFAM" id="SSF144091">
    <property type="entry name" value="Rhomboid-like"/>
    <property type="match status" value="1"/>
</dbReference>
<sequence>MSSLFRPLLRSRPWQASCRPYKPFFSGAQSFTVARNRPFFSSSKQTLRYHPPQGSGRNNSFFDFLDRIPPNAVFYGIIGINGAVFFLWQAAGGRARMEKDNSALVWMYQNFTNSITNLRNGRIWTIITSTFSHQDIGHIFFNMFTFYFMGQHLLNSIGSRQFILLYLGGGIITSLTSMAYSHFVKHRDRPAHGASGAVYSVLAVIACAAPRMTFQLYGIIPIPAWLVVSGVFAYDSYTTIKDTSGTTDSVGHIGGLLAGVGYYIARRYRVF</sequence>
<comment type="caution">
    <text evidence="9">The sequence shown here is derived from an EMBL/GenBank/DDBJ whole genome shotgun (WGS) entry which is preliminary data.</text>
</comment>
<evidence type="ECO:0000313" key="10">
    <source>
        <dbReference type="Proteomes" id="UP001213000"/>
    </source>
</evidence>
<dbReference type="Gene3D" id="1.20.1540.10">
    <property type="entry name" value="Rhomboid-like"/>
    <property type="match status" value="1"/>
</dbReference>
<proteinExistence type="inferred from homology"/>
<dbReference type="InterPro" id="IPR022764">
    <property type="entry name" value="Peptidase_S54_rhomboid_dom"/>
</dbReference>
<evidence type="ECO:0000256" key="5">
    <source>
        <dbReference type="ARBA" id="ARBA00022989"/>
    </source>
</evidence>
<organism evidence="9 10">
    <name type="scientific">Leucocoprinus birnbaumii</name>
    <dbReference type="NCBI Taxonomy" id="56174"/>
    <lineage>
        <taxon>Eukaryota</taxon>
        <taxon>Fungi</taxon>
        <taxon>Dikarya</taxon>
        <taxon>Basidiomycota</taxon>
        <taxon>Agaricomycotina</taxon>
        <taxon>Agaricomycetes</taxon>
        <taxon>Agaricomycetidae</taxon>
        <taxon>Agaricales</taxon>
        <taxon>Agaricineae</taxon>
        <taxon>Agaricaceae</taxon>
        <taxon>Leucocoprinus</taxon>
    </lineage>
</organism>
<name>A0AAD5YTX7_9AGAR</name>
<evidence type="ECO:0000256" key="4">
    <source>
        <dbReference type="ARBA" id="ARBA00022801"/>
    </source>
</evidence>
<dbReference type="AlphaFoldDB" id="A0AAD5YTX7"/>
<dbReference type="Pfam" id="PF01694">
    <property type="entry name" value="Rhomboid"/>
    <property type="match status" value="1"/>
</dbReference>
<evidence type="ECO:0000256" key="6">
    <source>
        <dbReference type="ARBA" id="ARBA00023136"/>
    </source>
</evidence>
<feature type="domain" description="Peptidase S54 rhomboid" evidence="8">
    <location>
        <begin position="121"/>
        <end position="264"/>
    </location>
</feature>
<comment type="similarity">
    <text evidence="2">Belongs to the peptidase S54 family.</text>
</comment>
<keyword evidence="3 7" id="KW-0812">Transmembrane</keyword>
<evidence type="ECO:0000256" key="1">
    <source>
        <dbReference type="ARBA" id="ARBA00004141"/>
    </source>
</evidence>
<keyword evidence="4" id="KW-0378">Hydrolase</keyword>
<feature type="transmembrane region" description="Helical" evidence="7">
    <location>
        <begin position="190"/>
        <end position="209"/>
    </location>
</feature>
<keyword evidence="6 7" id="KW-0472">Membrane</keyword>
<evidence type="ECO:0000256" key="3">
    <source>
        <dbReference type="ARBA" id="ARBA00022692"/>
    </source>
</evidence>
<dbReference type="GO" id="GO:0016020">
    <property type="term" value="C:membrane"/>
    <property type="evidence" value="ECO:0007669"/>
    <property type="project" value="UniProtKB-SubCell"/>
</dbReference>
<dbReference type="EMBL" id="JANIEX010000670">
    <property type="protein sequence ID" value="KAJ3564354.1"/>
    <property type="molecule type" value="Genomic_DNA"/>
</dbReference>
<dbReference type="PANTHER" id="PTHR43731:SF14">
    <property type="entry name" value="PRESENILIN-ASSOCIATED RHOMBOID-LIKE PROTEIN, MITOCHONDRIAL"/>
    <property type="match status" value="1"/>
</dbReference>
<feature type="transmembrane region" description="Helical" evidence="7">
    <location>
        <begin position="163"/>
        <end position="184"/>
    </location>
</feature>
<keyword evidence="5 7" id="KW-1133">Transmembrane helix</keyword>
<evidence type="ECO:0000256" key="7">
    <source>
        <dbReference type="SAM" id="Phobius"/>
    </source>
</evidence>
<evidence type="ECO:0000313" key="9">
    <source>
        <dbReference type="EMBL" id="KAJ3564354.1"/>
    </source>
</evidence>
<dbReference type="InterPro" id="IPR050925">
    <property type="entry name" value="Rhomboid_protease_S54"/>
</dbReference>
<keyword evidence="10" id="KW-1185">Reference proteome</keyword>
<dbReference type="GO" id="GO:0004252">
    <property type="term" value="F:serine-type endopeptidase activity"/>
    <property type="evidence" value="ECO:0007669"/>
    <property type="project" value="InterPro"/>
</dbReference>
<feature type="transmembrane region" description="Helical" evidence="7">
    <location>
        <begin position="249"/>
        <end position="265"/>
    </location>
</feature>
<dbReference type="PANTHER" id="PTHR43731">
    <property type="entry name" value="RHOMBOID PROTEASE"/>
    <property type="match status" value="1"/>
</dbReference>